<keyword evidence="1" id="KW-0560">Oxidoreductase</keyword>
<dbReference type="GO" id="GO:0016628">
    <property type="term" value="F:oxidoreductase activity, acting on the CH-CH group of donors, NAD or NADP as acceptor"/>
    <property type="evidence" value="ECO:0007669"/>
    <property type="project" value="InterPro"/>
</dbReference>
<dbReference type="PANTHER" id="PTHR43205">
    <property type="entry name" value="PROSTAGLANDIN REDUCTASE"/>
    <property type="match status" value="1"/>
</dbReference>
<feature type="domain" description="Oxidoreductase N-terminal" evidence="2">
    <location>
        <begin position="29"/>
        <end position="77"/>
    </location>
</feature>
<dbReference type="PANTHER" id="PTHR43205:SF7">
    <property type="entry name" value="PROSTAGLANDIN REDUCTASE 1"/>
    <property type="match status" value="1"/>
</dbReference>
<dbReference type="Gene3D" id="3.40.50.720">
    <property type="entry name" value="NAD(P)-binding Rossmann-like Domain"/>
    <property type="match status" value="2"/>
</dbReference>
<dbReference type="EMBL" id="JAJTJA010000011">
    <property type="protein sequence ID" value="KAH8691996.1"/>
    <property type="molecule type" value="Genomic_DNA"/>
</dbReference>
<dbReference type="Pfam" id="PF16884">
    <property type="entry name" value="ADH_N_2"/>
    <property type="match status" value="1"/>
</dbReference>
<proteinExistence type="predicted"/>
<dbReference type="InterPro" id="IPR036291">
    <property type="entry name" value="NAD(P)-bd_dom_sf"/>
</dbReference>
<dbReference type="RefSeq" id="XP_046067993.1">
    <property type="nucleotide sequence ID" value="XM_046218603.1"/>
</dbReference>
<dbReference type="SUPFAM" id="SSF50129">
    <property type="entry name" value="GroES-like"/>
    <property type="match status" value="1"/>
</dbReference>
<sequence length="215" mass="23281">MKAPTTYPILGEHLTMEEVISNPLAENGCLDPYLRGRVRPGVKSYIAAFKLGDPISSRGVTKVIGSSFSSYKEGDILEFSSLSLGALDVPGLTAYASLFETAKPLKGETIFVSTASGAVGQTVGQISKLQGPTQLDAALKALKPHGCIVYLTRVGFIVGELIQRSGPRFYEKMHRWIHDGVIKTVISETDEIDNATEGLVGMFYWKPFGKAILKI</sequence>
<gene>
    <name evidence="3" type="ORF">BGW36DRAFT_400105</name>
</gene>
<accession>A0AAD4KHR1</accession>
<evidence type="ECO:0000259" key="2">
    <source>
        <dbReference type="Pfam" id="PF16884"/>
    </source>
</evidence>
<dbReference type="GeneID" id="70248890"/>
<keyword evidence="4" id="KW-1185">Reference proteome</keyword>
<evidence type="ECO:0000256" key="1">
    <source>
        <dbReference type="ARBA" id="ARBA00023002"/>
    </source>
</evidence>
<evidence type="ECO:0000313" key="4">
    <source>
        <dbReference type="Proteomes" id="UP001201262"/>
    </source>
</evidence>
<dbReference type="SUPFAM" id="SSF51735">
    <property type="entry name" value="NAD(P)-binding Rossmann-fold domains"/>
    <property type="match status" value="1"/>
</dbReference>
<dbReference type="InterPro" id="IPR045010">
    <property type="entry name" value="MDR_fam"/>
</dbReference>
<dbReference type="InterPro" id="IPR041694">
    <property type="entry name" value="ADH_N_2"/>
</dbReference>
<dbReference type="InterPro" id="IPR011032">
    <property type="entry name" value="GroES-like_sf"/>
</dbReference>
<evidence type="ECO:0000313" key="3">
    <source>
        <dbReference type="EMBL" id="KAH8691996.1"/>
    </source>
</evidence>
<dbReference type="Gene3D" id="3.90.180.10">
    <property type="entry name" value="Medium-chain alcohol dehydrogenases, catalytic domain"/>
    <property type="match status" value="2"/>
</dbReference>
<protein>
    <recommendedName>
        <fullName evidence="2">Oxidoreductase N-terminal domain-containing protein</fullName>
    </recommendedName>
</protein>
<organism evidence="3 4">
    <name type="scientific">Talaromyces proteolyticus</name>
    <dbReference type="NCBI Taxonomy" id="1131652"/>
    <lineage>
        <taxon>Eukaryota</taxon>
        <taxon>Fungi</taxon>
        <taxon>Dikarya</taxon>
        <taxon>Ascomycota</taxon>
        <taxon>Pezizomycotina</taxon>
        <taxon>Eurotiomycetes</taxon>
        <taxon>Eurotiomycetidae</taxon>
        <taxon>Eurotiales</taxon>
        <taxon>Trichocomaceae</taxon>
        <taxon>Talaromyces</taxon>
        <taxon>Talaromyces sect. Bacilispori</taxon>
    </lineage>
</organism>
<name>A0AAD4KHR1_9EURO</name>
<dbReference type="AlphaFoldDB" id="A0AAD4KHR1"/>
<reference evidence="3" key="1">
    <citation type="submission" date="2021-12" db="EMBL/GenBank/DDBJ databases">
        <title>Convergent genome expansion in fungi linked to evolution of root-endophyte symbiosis.</title>
        <authorList>
            <consortium name="DOE Joint Genome Institute"/>
            <person name="Ke Y.-H."/>
            <person name="Bonito G."/>
            <person name="Liao H.-L."/>
            <person name="Looney B."/>
            <person name="Rojas-Flechas A."/>
            <person name="Nash J."/>
            <person name="Hameed K."/>
            <person name="Schadt C."/>
            <person name="Martin F."/>
            <person name="Crous P.W."/>
            <person name="Miettinen O."/>
            <person name="Magnuson J.K."/>
            <person name="Labbe J."/>
            <person name="Jacobson D."/>
            <person name="Doktycz M.J."/>
            <person name="Veneault-Fourrey C."/>
            <person name="Kuo A."/>
            <person name="Mondo S."/>
            <person name="Calhoun S."/>
            <person name="Riley R."/>
            <person name="Ohm R."/>
            <person name="LaButti K."/>
            <person name="Andreopoulos B."/>
            <person name="Pangilinan J."/>
            <person name="Nolan M."/>
            <person name="Tritt A."/>
            <person name="Clum A."/>
            <person name="Lipzen A."/>
            <person name="Daum C."/>
            <person name="Barry K."/>
            <person name="Grigoriev I.V."/>
            <person name="Vilgalys R."/>
        </authorList>
    </citation>
    <scope>NUCLEOTIDE SEQUENCE</scope>
    <source>
        <strain evidence="3">PMI_201</strain>
    </source>
</reference>
<comment type="caution">
    <text evidence="3">The sequence shown here is derived from an EMBL/GenBank/DDBJ whole genome shotgun (WGS) entry which is preliminary data.</text>
</comment>
<dbReference type="Proteomes" id="UP001201262">
    <property type="component" value="Unassembled WGS sequence"/>
</dbReference>